<evidence type="ECO:0000256" key="3">
    <source>
        <dbReference type="ARBA" id="ARBA00022741"/>
    </source>
</evidence>
<gene>
    <name evidence="10" type="ORF">LPAF129_13060</name>
</gene>
<protein>
    <recommendedName>
        <fullName evidence="12">ABC transporter ATP-binding protein</fullName>
    </recommendedName>
</protein>
<evidence type="ECO:0000256" key="1">
    <source>
        <dbReference type="ARBA" id="ARBA00004651"/>
    </source>
</evidence>
<dbReference type="PANTHER" id="PTHR43394">
    <property type="entry name" value="ATP-DEPENDENT PERMEASE MDL1, MITOCHONDRIAL"/>
    <property type="match status" value="1"/>
</dbReference>
<dbReference type="SUPFAM" id="SSF90123">
    <property type="entry name" value="ABC transporter transmembrane region"/>
    <property type="match status" value="1"/>
</dbReference>
<evidence type="ECO:0000313" key="11">
    <source>
        <dbReference type="Proteomes" id="UP001055149"/>
    </source>
</evidence>
<keyword evidence="6 7" id="KW-0472">Membrane</keyword>
<dbReference type="Pfam" id="PF00664">
    <property type="entry name" value="ABC_membrane"/>
    <property type="match status" value="1"/>
</dbReference>
<dbReference type="PROSITE" id="PS50893">
    <property type="entry name" value="ABC_TRANSPORTER_2"/>
    <property type="match status" value="1"/>
</dbReference>
<dbReference type="InterPro" id="IPR027417">
    <property type="entry name" value="P-loop_NTPase"/>
</dbReference>
<dbReference type="SUPFAM" id="SSF52540">
    <property type="entry name" value="P-loop containing nucleoside triphosphate hydrolases"/>
    <property type="match status" value="1"/>
</dbReference>
<dbReference type="InterPro" id="IPR036640">
    <property type="entry name" value="ABC1_TM_sf"/>
</dbReference>
<evidence type="ECO:0000259" key="8">
    <source>
        <dbReference type="PROSITE" id="PS50893"/>
    </source>
</evidence>
<keyword evidence="11" id="KW-1185">Reference proteome</keyword>
<evidence type="ECO:0000256" key="2">
    <source>
        <dbReference type="ARBA" id="ARBA00022692"/>
    </source>
</evidence>
<keyword evidence="2 7" id="KW-0812">Transmembrane</keyword>
<dbReference type="InterPro" id="IPR039421">
    <property type="entry name" value="Type_1_exporter"/>
</dbReference>
<dbReference type="RefSeq" id="WP_244055359.1">
    <property type="nucleotide sequence ID" value="NZ_BQXH01000011.1"/>
</dbReference>
<feature type="transmembrane region" description="Helical" evidence="7">
    <location>
        <begin position="15"/>
        <end position="33"/>
    </location>
</feature>
<keyword evidence="4" id="KW-0067">ATP-binding</keyword>
<reference evidence="10" key="1">
    <citation type="journal article" date="2022" name="Int. J. Syst. Evol. Microbiol.">
        <title>A novel species of lactic acid bacteria, Ligilactobacillus pabuli sp. nov., isolated from alfalfa silage.</title>
        <authorList>
            <person name="Tohno M."/>
            <person name="Tanizawa Y."/>
            <person name="Sawada H."/>
            <person name="Sakamoto M."/>
            <person name="Ohkuma M."/>
            <person name="Kobayashi H."/>
        </authorList>
    </citation>
    <scope>NUCLEOTIDE SEQUENCE</scope>
    <source>
        <strain evidence="10">AF129</strain>
    </source>
</reference>
<dbReference type="InterPro" id="IPR011527">
    <property type="entry name" value="ABC1_TM_dom"/>
</dbReference>
<feature type="transmembrane region" description="Helical" evidence="7">
    <location>
        <begin position="45"/>
        <end position="66"/>
    </location>
</feature>
<feature type="transmembrane region" description="Helical" evidence="7">
    <location>
        <begin position="118"/>
        <end position="139"/>
    </location>
</feature>
<dbReference type="Proteomes" id="UP001055149">
    <property type="component" value="Unassembled WGS sequence"/>
</dbReference>
<proteinExistence type="predicted"/>
<evidence type="ECO:0000256" key="6">
    <source>
        <dbReference type="ARBA" id="ARBA00023136"/>
    </source>
</evidence>
<name>A0ABQ5JHZ5_9LACO</name>
<keyword evidence="3" id="KW-0547">Nucleotide-binding</keyword>
<feature type="transmembrane region" description="Helical" evidence="7">
    <location>
        <begin position="226"/>
        <end position="250"/>
    </location>
</feature>
<dbReference type="SMART" id="SM00382">
    <property type="entry name" value="AAA"/>
    <property type="match status" value="1"/>
</dbReference>
<comment type="subcellular location">
    <subcellularLocation>
        <location evidence="1">Cell membrane</location>
        <topology evidence="1">Multi-pass membrane protein</topology>
    </subcellularLocation>
</comment>
<evidence type="ECO:0000256" key="7">
    <source>
        <dbReference type="SAM" id="Phobius"/>
    </source>
</evidence>
<dbReference type="Pfam" id="PF00005">
    <property type="entry name" value="ABC_tran"/>
    <property type="match status" value="1"/>
</dbReference>
<dbReference type="PANTHER" id="PTHR43394:SF1">
    <property type="entry name" value="ATP-BINDING CASSETTE SUB-FAMILY B MEMBER 10, MITOCHONDRIAL"/>
    <property type="match status" value="1"/>
</dbReference>
<evidence type="ECO:0000313" key="10">
    <source>
        <dbReference type="EMBL" id="GKS81620.1"/>
    </source>
</evidence>
<dbReference type="InterPro" id="IPR003593">
    <property type="entry name" value="AAA+_ATPase"/>
</dbReference>
<evidence type="ECO:0000256" key="4">
    <source>
        <dbReference type="ARBA" id="ARBA00022840"/>
    </source>
</evidence>
<dbReference type="InterPro" id="IPR017871">
    <property type="entry name" value="ABC_transporter-like_CS"/>
</dbReference>
<dbReference type="InterPro" id="IPR003439">
    <property type="entry name" value="ABC_transporter-like_ATP-bd"/>
</dbReference>
<evidence type="ECO:0000259" key="9">
    <source>
        <dbReference type="PROSITE" id="PS50929"/>
    </source>
</evidence>
<dbReference type="PROSITE" id="PS00211">
    <property type="entry name" value="ABC_TRANSPORTER_1"/>
    <property type="match status" value="1"/>
</dbReference>
<evidence type="ECO:0008006" key="12">
    <source>
        <dbReference type="Google" id="ProtNLM"/>
    </source>
</evidence>
<accession>A0ABQ5JHZ5</accession>
<organism evidence="10 11">
    <name type="scientific">Ligilactobacillus pabuli</name>
    <dbReference type="NCBI Taxonomy" id="2886039"/>
    <lineage>
        <taxon>Bacteria</taxon>
        <taxon>Bacillati</taxon>
        <taxon>Bacillota</taxon>
        <taxon>Bacilli</taxon>
        <taxon>Lactobacillales</taxon>
        <taxon>Lactobacillaceae</taxon>
        <taxon>Ligilactobacillus</taxon>
    </lineage>
</organism>
<evidence type="ECO:0000256" key="5">
    <source>
        <dbReference type="ARBA" id="ARBA00022989"/>
    </source>
</evidence>
<dbReference type="PROSITE" id="PS50929">
    <property type="entry name" value="ABC_TM1F"/>
    <property type="match status" value="1"/>
</dbReference>
<feature type="transmembrane region" description="Helical" evidence="7">
    <location>
        <begin position="145"/>
        <end position="167"/>
    </location>
</feature>
<feature type="domain" description="ABC transporter" evidence="8">
    <location>
        <begin position="315"/>
        <end position="526"/>
    </location>
</feature>
<keyword evidence="5 7" id="KW-1133">Transmembrane helix</keyword>
<dbReference type="Gene3D" id="3.40.50.300">
    <property type="entry name" value="P-loop containing nucleotide triphosphate hydrolases"/>
    <property type="match status" value="1"/>
</dbReference>
<dbReference type="Gene3D" id="1.20.1560.10">
    <property type="entry name" value="ABC transporter type 1, transmembrane domain"/>
    <property type="match status" value="1"/>
</dbReference>
<sequence length="526" mass="58784">MKITQLFKQVSRQTVLVWLLALLCSVFEFFLAFELATIQQKQSSLLTFAGMLLLLCCLIIILRYLTAYHSQKIAFKLEKKIADLLLKKEATPGQAPDKGKWLTLLNVDNHILAQQLPITITALITGFCSLVAALVFGVFSSPLLTLIIILLSTISVIGPKIFTKLLLQTQKQQQTKQENVQRSLAEILNARDFLRINGYEEFGTKLFQQTYAHFLNEQYQNRKVQAWLTTSSVFFGLLFDVLTLIAEIYLMSIHQLTLGQFISFTLLTDSFTWIFYQAPAYYSELSRQQVARTRVNSYLEQPTITTSVLHKQPAITLKEVGFTYPHNQHATLAQLNLKLDLTQHEKIVLTGQSGGGKTTLLQLLTGELQPTAGRLTFPAQANEHAQLITLVPQDNPIFAGSIQENLLLGRQIPTNELLAISQKIGLDRVLKKFPNGLNHQLKVNGANLSAGQKQLIGIARGLVQLGDLLVLDEPVANLDEKTTQQVFTCLASLPTTVLLVSHQLETEHSNFQKLVLADGKIKHADS</sequence>
<dbReference type="EMBL" id="BQXH01000011">
    <property type="protein sequence ID" value="GKS81620.1"/>
    <property type="molecule type" value="Genomic_DNA"/>
</dbReference>
<comment type="caution">
    <text evidence="10">The sequence shown here is derived from an EMBL/GenBank/DDBJ whole genome shotgun (WGS) entry which is preliminary data.</text>
</comment>
<feature type="domain" description="ABC transmembrane type-1" evidence="9">
    <location>
        <begin position="19"/>
        <end position="287"/>
    </location>
</feature>